<organism evidence="3 4">
    <name type="scientific">Candidatus Ruania gallistercoris</name>
    <dbReference type="NCBI Taxonomy" id="2838746"/>
    <lineage>
        <taxon>Bacteria</taxon>
        <taxon>Bacillati</taxon>
        <taxon>Actinomycetota</taxon>
        <taxon>Actinomycetes</taxon>
        <taxon>Micrococcales</taxon>
        <taxon>Ruaniaceae</taxon>
        <taxon>Ruania</taxon>
    </lineage>
</organism>
<gene>
    <name evidence="3" type="ORF">H9815_13840</name>
</gene>
<keyword evidence="2" id="KW-0812">Transmembrane</keyword>
<evidence type="ECO:0000256" key="2">
    <source>
        <dbReference type="SAM" id="Phobius"/>
    </source>
</evidence>
<reference evidence="3" key="1">
    <citation type="journal article" date="2021" name="PeerJ">
        <title>Extensive microbial diversity within the chicken gut microbiome revealed by metagenomics and culture.</title>
        <authorList>
            <person name="Gilroy R."/>
            <person name="Ravi A."/>
            <person name="Getino M."/>
            <person name="Pursley I."/>
            <person name="Horton D.L."/>
            <person name="Alikhan N.F."/>
            <person name="Baker D."/>
            <person name="Gharbi K."/>
            <person name="Hall N."/>
            <person name="Watson M."/>
            <person name="Adriaenssens E.M."/>
            <person name="Foster-Nyarko E."/>
            <person name="Jarju S."/>
            <person name="Secka A."/>
            <person name="Antonio M."/>
            <person name="Oren A."/>
            <person name="Chaudhuri R.R."/>
            <person name="La Ragione R."/>
            <person name="Hildebrand F."/>
            <person name="Pallen M.J."/>
        </authorList>
    </citation>
    <scope>NUCLEOTIDE SEQUENCE</scope>
    <source>
        <strain evidence="3">ChiGjej4B4-7305</strain>
    </source>
</reference>
<evidence type="ECO:0000256" key="1">
    <source>
        <dbReference type="SAM" id="MobiDB-lite"/>
    </source>
</evidence>
<comment type="caution">
    <text evidence="3">The sequence shown here is derived from an EMBL/GenBank/DDBJ whole genome shotgun (WGS) entry which is preliminary data.</text>
</comment>
<accession>A0A9D2EGX2</accession>
<proteinExistence type="predicted"/>
<sequence>MSTGFGPPPDHSGYAATAYPPGDGSGRNPSGRLALAAGILLVLIGLVQQVIGIMLPQLMTAYDLTAREVSLRFNLIGSGVTVIIALVALIAGGIGLSGSGKPKAAAGAGFALGAASVLSVLVALVAPSIAAGLL</sequence>
<dbReference type="Proteomes" id="UP000824037">
    <property type="component" value="Unassembled WGS sequence"/>
</dbReference>
<evidence type="ECO:0000313" key="4">
    <source>
        <dbReference type="Proteomes" id="UP000824037"/>
    </source>
</evidence>
<keyword evidence="2" id="KW-1133">Transmembrane helix</keyword>
<protein>
    <submittedName>
        <fullName evidence="3">Uncharacterized protein</fullName>
    </submittedName>
</protein>
<feature type="region of interest" description="Disordered" evidence="1">
    <location>
        <begin position="1"/>
        <end position="25"/>
    </location>
</feature>
<feature type="transmembrane region" description="Helical" evidence="2">
    <location>
        <begin position="108"/>
        <end position="130"/>
    </location>
</feature>
<feature type="transmembrane region" description="Helical" evidence="2">
    <location>
        <begin position="33"/>
        <end position="55"/>
    </location>
</feature>
<evidence type="ECO:0000313" key="3">
    <source>
        <dbReference type="EMBL" id="HIZ36851.1"/>
    </source>
</evidence>
<name>A0A9D2EGX2_9MICO</name>
<dbReference type="EMBL" id="DXBY01000238">
    <property type="protein sequence ID" value="HIZ36851.1"/>
    <property type="molecule type" value="Genomic_DNA"/>
</dbReference>
<feature type="transmembrane region" description="Helical" evidence="2">
    <location>
        <begin position="75"/>
        <end position="96"/>
    </location>
</feature>
<reference evidence="3" key="2">
    <citation type="submission" date="2021-04" db="EMBL/GenBank/DDBJ databases">
        <authorList>
            <person name="Gilroy R."/>
        </authorList>
    </citation>
    <scope>NUCLEOTIDE SEQUENCE</scope>
    <source>
        <strain evidence="3">ChiGjej4B4-7305</strain>
    </source>
</reference>
<feature type="compositionally biased region" description="Pro residues" evidence="1">
    <location>
        <begin position="1"/>
        <end position="10"/>
    </location>
</feature>
<keyword evidence="2" id="KW-0472">Membrane</keyword>
<dbReference type="AlphaFoldDB" id="A0A9D2EGX2"/>